<feature type="signal peptide" evidence="1">
    <location>
        <begin position="1"/>
        <end position="22"/>
    </location>
</feature>
<sequence>MLHQNWNIYFVFIVTISLKVSCEINTLNKRISIFSLNSLDNLELKTSNPKPDFPKKRNLFLINGHISFIFLQF</sequence>
<proteinExistence type="predicted"/>
<organism evidence="2 3">
    <name type="scientific">Brachionus plicatilis</name>
    <name type="common">Marine rotifer</name>
    <name type="synonym">Brachionus muelleri</name>
    <dbReference type="NCBI Taxonomy" id="10195"/>
    <lineage>
        <taxon>Eukaryota</taxon>
        <taxon>Metazoa</taxon>
        <taxon>Spiralia</taxon>
        <taxon>Gnathifera</taxon>
        <taxon>Rotifera</taxon>
        <taxon>Eurotatoria</taxon>
        <taxon>Monogononta</taxon>
        <taxon>Pseudotrocha</taxon>
        <taxon>Ploima</taxon>
        <taxon>Brachionidae</taxon>
        <taxon>Brachionus</taxon>
    </lineage>
</organism>
<keyword evidence="1" id="KW-0732">Signal</keyword>
<protein>
    <submittedName>
        <fullName evidence="2">Uncharacterized protein</fullName>
    </submittedName>
</protein>
<evidence type="ECO:0000256" key="1">
    <source>
        <dbReference type="SAM" id="SignalP"/>
    </source>
</evidence>
<feature type="chain" id="PRO_5018256638" evidence="1">
    <location>
        <begin position="23"/>
        <end position="73"/>
    </location>
</feature>
<name>A0A3M7PMK5_BRAPC</name>
<accession>A0A3M7PMK5</accession>
<dbReference type="AlphaFoldDB" id="A0A3M7PMK5"/>
<dbReference type="EMBL" id="REGN01009858">
    <property type="protein sequence ID" value="RNA00219.1"/>
    <property type="molecule type" value="Genomic_DNA"/>
</dbReference>
<reference evidence="2 3" key="1">
    <citation type="journal article" date="2018" name="Sci. Rep.">
        <title>Genomic signatures of local adaptation to the degree of environmental predictability in rotifers.</title>
        <authorList>
            <person name="Franch-Gras L."/>
            <person name="Hahn C."/>
            <person name="Garcia-Roger E.M."/>
            <person name="Carmona M.J."/>
            <person name="Serra M."/>
            <person name="Gomez A."/>
        </authorList>
    </citation>
    <scope>NUCLEOTIDE SEQUENCE [LARGE SCALE GENOMIC DNA]</scope>
    <source>
        <strain evidence="2">HYR1</strain>
    </source>
</reference>
<gene>
    <name evidence="2" type="ORF">BpHYR1_053967</name>
</gene>
<dbReference type="Proteomes" id="UP000276133">
    <property type="component" value="Unassembled WGS sequence"/>
</dbReference>
<evidence type="ECO:0000313" key="3">
    <source>
        <dbReference type="Proteomes" id="UP000276133"/>
    </source>
</evidence>
<evidence type="ECO:0000313" key="2">
    <source>
        <dbReference type="EMBL" id="RNA00219.1"/>
    </source>
</evidence>
<keyword evidence="3" id="KW-1185">Reference proteome</keyword>
<comment type="caution">
    <text evidence="2">The sequence shown here is derived from an EMBL/GenBank/DDBJ whole genome shotgun (WGS) entry which is preliminary data.</text>
</comment>